<proteinExistence type="predicted"/>
<accession>A0AA39U840</accession>
<name>A0AA39U840_9AGAR</name>
<dbReference type="AlphaFoldDB" id="A0AA39U840"/>
<sequence length="628" mass="67911">MAVPLPRTFQYMSSFYALGVPTLAKIKPQHILMHLQMACSEQSVDPPKLVDDSVHFTSMGLTAFQWSLACGKYYAGLESLSHLQEMPPQPSWTSAYVDTWGGDAKGFWEHCKAQFPDEKVASSHLEYNELVNRAHQYSIKVFPLPESEHPVPMPPSCSIPAIPLAPPSLSAISSILQAAAPPKVLSSTPVTGPQPPKLTLLGPHLLVATPEPSFNLDSTSPLHPSAVITRAIATSNTFGDFPSACCPNLLLGAQHSRGFTPVGPPLPPSHPVLPIHGSSPAGIIASSFWKCTPLFFLGKDDEDEIMTLAMTDKGKEKEIISGTDDEEDKFQSEAAPAAFMVVDEDDDASPPPTNTAQRLCSPVVALGSLPITVSELLGAPPTAKPKKCSCKKPKFDGLLPAPPKDLIGEGTVRAQHATKKVAKTKGIEEIPKSGVVATKAIRPQGPSRLHAPPVAMGIQLGGLSEEVPADYMVVRDGVKTIGVLVISRDFGDFMEVDKALWNKKVAPFVGEQYVKPCDQYHCKKTHCHKFLMNLLPCLVNGTKALNPLEHYRPKSYESVNAFKSSLNTLSQHASALEDLIVNYMAGLNAMSHLQDLQSQIGHLRECLGSDTRVEEVVDEDNNEGYKHG</sequence>
<keyword evidence="2" id="KW-1185">Reference proteome</keyword>
<reference evidence="1" key="1">
    <citation type="submission" date="2023-06" db="EMBL/GenBank/DDBJ databases">
        <authorList>
            <consortium name="Lawrence Berkeley National Laboratory"/>
            <person name="Ahrendt S."/>
            <person name="Sahu N."/>
            <person name="Indic B."/>
            <person name="Wong-Bajracharya J."/>
            <person name="Merenyi Z."/>
            <person name="Ke H.-M."/>
            <person name="Monk M."/>
            <person name="Kocsube S."/>
            <person name="Drula E."/>
            <person name="Lipzen A."/>
            <person name="Balint B."/>
            <person name="Henrissat B."/>
            <person name="Andreopoulos B."/>
            <person name="Martin F.M."/>
            <person name="Harder C.B."/>
            <person name="Rigling D."/>
            <person name="Ford K.L."/>
            <person name="Foster G.D."/>
            <person name="Pangilinan J."/>
            <person name="Papanicolaou A."/>
            <person name="Barry K."/>
            <person name="LaButti K."/>
            <person name="Viragh M."/>
            <person name="Koriabine M."/>
            <person name="Yan M."/>
            <person name="Riley R."/>
            <person name="Champramary S."/>
            <person name="Plett K.L."/>
            <person name="Tsai I.J."/>
            <person name="Slot J."/>
            <person name="Sipos G."/>
            <person name="Plett J."/>
            <person name="Nagy L.G."/>
            <person name="Grigoriev I.V."/>
        </authorList>
    </citation>
    <scope>NUCLEOTIDE SEQUENCE</scope>
    <source>
        <strain evidence="1">ICMP 16352</strain>
    </source>
</reference>
<protein>
    <submittedName>
        <fullName evidence="1">Uncharacterized protein</fullName>
    </submittedName>
</protein>
<gene>
    <name evidence="1" type="ORF">IW261DRAFT_1421349</name>
</gene>
<evidence type="ECO:0000313" key="1">
    <source>
        <dbReference type="EMBL" id="KAK0476593.1"/>
    </source>
</evidence>
<evidence type="ECO:0000313" key="2">
    <source>
        <dbReference type="Proteomes" id="UP001175227"/>
    </source>
</evidence>
<organism evidence="1 2">
    <name type="scientific">Armillaria novae-zelandiae</name>
    <dbReference type="NCBI Taxonomy" id="153914"/>
    <lineage>
        <taxon>Eukaryota</taxon>
        <taxon>Fungi</taxon>
        <taxon>Dikarya</taxon>
        <taxon>Basidiomycota</taxon>
        <taxon>Agaricomycotina</taxon>
        <taxon>Agaricomycetes</taxon>
        <taxon>Agaricomycetidae</taxon>
        <taxon>Agaricales</taxon>
        <taxon>Marasmiineae</taxon>
        <taxon>Physalacriaceae</taxon>
        <taxon>Armillaria</taxon>
    </lineage>
</organism>
<comment type="caution">
    <text evidence="1">The sequence shown here is derived from an EMBL/GenBank/DDBJ whole genome shotgun (WGS) entry which is preliminary data.</text>
</comment>
<dbReference type="EMBL" id="JAUEPR010000019">
    <property type="protein sequence ID" value="KAK0476593.1"/>
    <property type="molecule type" value="Genomic_DNA"/>
</dbReference>
<dbReference type="Proteomes" id="UP001175227">
    <property type="component" value="Unassembled WGS sequence"/>
</dbReference>